<sequence>MCFDCTGKTSPTCPDSRREQTSAPGLVTRSVL</sequence>
<proteinExistence type="predicted"/>
<reference evidence="2" key="2">
    <citation type="journal article" date="2015" name="Fish Shellfish Immunol.">
        <title>Early steps in the European eel (Anguilla anguilla)-Vibrio vulnificus interaction in the gills: Role of the RtxA13 toxin.</title>
        <authorList>
            <person name="Callol A."/>
            <person name="Pajuelo D."/>
            <person name="Ebbesson L."/>
            <person name="Teles M."/>
            <person name="MacKenzie S."/>
            <person name="Amaro C."/>
        </authorList>
    </citation>
    <scope>NUCLEOTIDE SEQUENCE</scope>
</reference>
<protein>
    <submittedName>
        <fullName evidence="2">Uncharacterized protein</fullName>
    </submittedName>
</protein>
<evidence type="ECO:0000313" key="2">
    <source>
        <dbReference type="EMBL" id="JAH77032.1"/>
    </source>
</evidence>
<dbReference type="AlphaFoldDB" id="A0A0E9VG26"/>
<accession>A0A0E9VG26</accession>
<dbReference type="EMBL" id="GBXM01031545">
    <property type="protein sequence ID" value="JAH77032.1"/>
    <property type="molecule type" value="Transcribed_RNA"/>
</dbReference>
<name>A0A0E9VG26_ANGAN</name>
<evidence type="ECO:0000256" key="1">
    <source>
        <dbReference type="SAM" id="MobiDB-lite"/>
    </source>
</evidence>
<feature type="region of interest" description="Disordered" evidence="1">
    <location>
        <begin position="1"/>
        <end position="32"/>
    </location>
</feature>
<organism evidence="2">
    <name type="scientific">Anguilla anguilla</name>
    <name type="common">European freshwater eel</name>
    <name type="synonym">Muraena anguilla</name>
    <dbReference type="NCBI Taxonomy" id="7936"/>
    <lineage>
        <taxon>Eukaryota</taxon>
        <taxon>Metazoa</taxon>
        <taxon>Chordata</taxon>
        <taxon>Craniata</taxon>
        <taxon>Vertebrata</taxon>
        <taxon>Euteleostomi</taxon>
        <taxon>Actinopterygii</taxon>
        <taxon>Neopterygii</taxon>
        <taxon>Teleostei</taxon>
        <taxon>Anguilliformes</taxon>
        <taxon>Anguillidae</taxon>
        <taxon>Anguilla</taxon>
    </lineage>
</organism>
<reference evidence="2" key="1">
    <citation type="submission" date="2014-11" db="EMBL/GenBank/DDBJ databases">
        <authorList>
            <person name="Amaro Gonzalez C."/>
        </authorList>
    </citation>
    <scope>NUCLEOTIDE SEQUENCE</scope>
</reference>